<dbReference type="FunFam" id="3.30.30.30:FF:000002">
    <property type="entry name" value="Heat shock 70 kDa protein 4"/>
    <property type="match status" value="1"/>
</dbReference>
<dbReference type="Gene3D" id="3.90.640.10">
    <property type="entry name" value="Actin, Chain A, domain 4"/>
    <property type="match status" value="1"/>
</dbReference>
<dbReference type="Proteomes" id="UP000270296">
    <property type="component" value="Unassembled WGS sequence"/>
</dbReference>
<proteinExistence type="inferred from homology"/>
<dbReference type="Pfam" id="PF00012">
    <property type="entry name" value="HSP70"/>
    <property type="match status" value="1"/>
</dbReference>
<dbReference type="InterPro" id="IPR013126">
    <property type="entry name" value="Hsp_70_fam"/>
</dbReference>
<comment type="similarity">
    <text evidence="1">Belongs to the heat shock protein 70 family.</text>
</comment>
<evidence type="ECO:0000256" key="4">
    <source>
        <dbReference type="SAM" id="SignalP"/>
    </source>
</evidence>
<reference evidence="5 6" key="2">
    <citation type="submission" date="2018-11" db="EMBL/GenBank/DDBJ databases">
        <authorList>
            <consortium name="Pathogen Informatics"/>
        </authorList>
    </citation>
    <scope>NUCLEOTIDE SEQUENCE [LARGE SCALE GENOMIC DNA]</scope>
</reference>
<name>A0A183IDC8_9BILA</name>
<dbReference type="AlphaFoldDB" id="A0A183IDC8"/>
<accession>A0A183IDC8</accession>
<feature type="chain" id="PRO_5043139903" evidence="4">
    <location>
        <begin position="18"/>
        <end position="402"/>
    </location>
</feature>
<dbReference type="GO" id="GO:0005524">
    <property type="term" value="F:ATP binding"/>
    <property type="evidence" value="ECO:0007669"/>
    <property type="project" value="UniProtKB-KW"/>
</dbReference>
<dbReference type="FunFam" id="3.90.640.10:FF:000004">
    <property type="entry name" value="Heat shock 70 kDa protein 4"/>
    <property type="match status" value="1"/>
</dbReference>
<evidence type="ECO:0000256" key="1">
    <source>
        <dbReference type="ARBA" id="ARBA00007381"/>
    </source>
</evidence>
<dbReference type="FunFam" id="3.30.420.40:FF:000495">
    <property type="entry name" value="Heat shock protein 4b"/>
    <property type="match status" value="1"/>
</dbReference>
<keyword evidence="2" id="KW-0547">Nucleotide-binding</keyword>
<evidence type="ECO:0000313" key="5">
    <source>
        <dbReference type="EMBL" id="VDO94934.1"/>
    </source>
</evidence>
<evidence type="ECO:0000256" key="2">
    <source>
        <dbReference type="ARBA" id="ARBA00022741"/>
    </source>
</evidence>
<dbReference type="GO" id="GO:0140662">
    <property type="term" value="F:ATP-dependent protein folding chaperone"/>
    <property type="evidence" value="ECO:0007669"/>
    <property type="project" value="InterPro"/>
</dbReference>
<dbReference type="GO" id="GO:0005829">
    <property type="term" value="C:cytosol"/>
    <property type="evidence" value="ECO:0007669"/>
    <property type="project" value="TreeGrafter"/>
</dbReference>
<dbReference type="SUPFAM" id="SSF53067">
    <property type="entry name" value="Actin-like ATPase domain"/>
    <property type="match status" value="2"/>
</dbReference>
<dbReference type="EMBL" id="UZAM01006890">
    <property type="protein sequence ID" value="VDO94934.1"/>
    <property type="molecule type" value="Genomic_DNA"/>
</dbReference>
<dbReference type="PANTHER" id="PTHR45639:SF4">
    <property type="entry name" value="HSC70CB, ISOFORM G"/>
    <property type="match status" value="1"/>
</dbReference>
<organism evidence="7">
    <name type="scientific">Soboliphyme baturini</name>
    <dbReference type="NCBI Taxonomy" id="241478"/>
    <lineage>
        <taxon>Eukaryota</taxon>
        <taxon>Metazoa</taxon>
        <taxon>Ecdysozoa</taxon>
        <taxon>Nematoda</taxon>
        <taxon>Enoplea</taxon>
        <taxon>Dorylaimia</taxon>
        <taxon>Dioctophymatida</taxon>
        <taxon>Dioctophymatoidea</taxon>
        <taxon>Soboliphymatidae</taxon>
        <taxon>Soboliphyme</taxon>
    </lineage>
</organism>
<reference evidence="7" key="1">
    <citation type="submission" date="2016-06" db="UniProtKB">
        <authorList>
            <consortium name="WormBaseParasite"/>
        </authorList>
    </citation>
    <scope>IDENTIFICATION</scope>
</reference>
<keyword evidence="3" id="KW-0067">ATP-binding</keyword>
<evidence type="ECO:0000256" key="3">
    <source>
        <dbReference type="ARBA" id="ARBA00022840"/>
    </source>
</evidence>
<dbReference type="PRINTS" id="PR00301">
    <property type="entry name" value="HEATSHOCK70"/>
</dbReference>
<gene>
    <name evidence="5" type="ORF">SBAD_LOCUS1622</name>
</gene>
<sequence>MILCFLFLFAQWRFLFLSCIPKDIGRCSCTFDFCLSCVAFGHNCRSMGTVARQKMLTNIRNTIFGFKNLIGRCFNDPVVQREMEWLPYTIIELPGNVIGIQVEHAGETRVFTPIQVMAALFTKLKDITEMYLKAKVHDCVISVPCFWTDAQRRSMLDAAKVADLNCLKLINETTAVALNYGLYKSDLPKEDEDPRKVLFFDMGQTSSQAYICAFNKGQLKMLGVAWDMNLGGKDFDSVLCNHFADQFKAQHKIDIRNNRKSVIKLQEACEKLKKQMSADPNDIPISVESLAQDYDFYSKMKRQQFEQLCEPLFGKVQTLLERLIKETVGGSTRLPMVKAIVSRMFGREPNTTLNQDEAVSRGCALECAILSPTFRVREFTTTDVQPYAVTLTWSGDMEDEKK</sequence>
<dbReference type="Gene3D" id="3.30.30.30">
    <property type="match status" value="1"/>
</dbReference>
<protein>
    <submittedName>
        <fullName evidence="7">Heat shock 70 kDa protein 4L</fullName>
    </submittedName>
</protein>
<dbReference type="Gene3D" id="3.30.420.40">
    <property type="match status" value="2"/>
</dbReference>
<evidence type="ECO:0000313" key="7">
    <source>
        <dbReference type="WBParaSite" id="SBAD_0000169601-mRNA-1"/>
    </source>
</evidence>
<dbReference type="PANTHER" id="PTHR45639">
    <property type="entry name" value="HSC70CB, ISOFORM G-RELATED"/>
    <property type="match status" value="1"/>
</dbReference>
<dbReference type="WBParaSite" id="SBAD_0000169601-mRNA-1">
    <property type="protein sequence ID" value="SBAD_0000169601-mRNA-1"/>
    <property type="gene ID" value="SBAD_0000169601"/>
</dbReference>
<evidence type="ECO:0000313" key="6">
    <source>
        <dbReference type="Proteomes" id="UP000270296"/>
    </source>
</evidence>
<dbReference type="GO" id="GO:0005634">
    <property type="term" value="C:nucleus"/>
    <property type="evidence" value="ECO:0007669"/>
    <property type="project" value="TreeGrafter"/>
</dbReference>
<dbReference type="InterPro" id="IPR043129">
    <property type="entry name" value="ATPase_NBD"/>
</dbReference>
<keyword evidence="4" id="KW-0732">Signal</keyword>
<dbReference type="OrthoDB" id="434160at2759"/>
<feature type="signal peptide" evidence="4">
    <location>
        <begin position="1"/>
        <end position="17"/>
    </location>
</feature>
<keyword evidence="6" id="KW-1185">Reference proteome</keyword>